<sequence>MPILTRFLFLCLTLILSAPIARAQMTDVSQAIAVEVLPGWRRADGVHVAALRVRLAPGWKTYWRSAGAAGISPQMDWRASGNVRSVTPAWPTPGVFGQTGALSIGYDRDFVLPLMIAVDGGSTAQLRGTLDIGVCADICLPARVRVTADLPASARLDAADAVIEAALGDRPRRVDVPARCAVRPLADGLDLTVTLDVPPQGGTETAVIELPDPAVWVTDATVRRSGGRLEARSQVLRSDGRPVAVDRGRVRITVIGPSGAVEVVGCTGTAP</sequence>
<feature type="signal peptide" evidence="1">
    <location>
        <begin position="1"/>
        <end position="23"/>
    </location>
</feature>
<dbReference type="EMBL" id="CXPG01000013">
    <property type="protein sequence ID" value="CTQ32245.1"/>
    <property type="molecule type" value="Genomic_DNA"/>
</dbReference>
<dbReference type="OrthoDB" id="9811036at2"/>
<evidence type="ECO:0000256" key="1">
    <source>
        <dbReference type="SAM" id="SignalP"/>
    </source>
</evidence>
<dbReference type="Pfam" id="PF11412">
    <property type="entry name" value="DsbD_N"/>
    <property type="match status" value="1"/>
</dbReference>
<evidence type="ECO:0000313" key="4">
    <source>
        <dbReference type="Proteomes" id="UP000048908"/>
    </source>
</evidence>
<proteinExistence type="predicted"/>
<keyword evidence="1" id="KW-0732">Signal</keyword>
<name>A0A0M6XQ27_9RHOB</name>
<feature type="chain" id="PRO_5005807331" description="Thiol:disulfide interchange protein DsbD N-terminal domain-containing protein" evidence="1">
    <location>
        <begin position="24"/>
        <end position="271"/>
    </location>
</feature>
<evidence type="ECO:0000259" key="2">
    <source>
        <dbReference type="Pfam" id="PF11412"/>
    </source>
</evidence>
<organism evidence="3 4">
    <name type="scientific">Jannaschia rubra</name>
    <dbReference type="NCBI Taxonomy" id="282197"/>
    <lineage>
        <taxon>Bacteria</taxon>
        <taxon>Pseudomonadati</taxon>
        <taxon>Pseudomonadota</taxon>
        <taxon>Alphaproteobacteria</taxon>
        <taxon>Rhodobacterales</taxon>
        <taxon>Roseobacteraceae</taxon>
        <taxon>Jannaschia</taxon>
    </lineage>
</organism>
<gene>
    <name evidence="3" type="ORF">JAN5088_01008</name>
</gene>
<dbReference type="Proteomes" id="UP000048908">
    <property type="component" value="Unassembled WGS sequence"/>
</dbReference>
<dbReference type="AlphaFoldDB" id="A0A0M6XQ27"/>
<keyword evidence="4" id="KW-1185">Reference proteome</keyword>
<dbReference type="STRING" id="282197.SAMN04488517_105195"/>
<accession>A0A0M6XQ27</accession>
<protein>
    <recommendedName>
        <fullName evidence="2">Thiol:disulfide interchange protein DsbD N-terminal domain-containing protein</fullName>
    </recommendedName>
</protein>
<evidence type="ECO:0000313" key="3">
    <source>
        <dbReference type="EMBL" id="CTQ32245.1"/>
    </source>
</evidence>
<feature type="domain" description="Thiol:disulfide interchange protein DsbD N-terminal" evidence="2">
    <location>
        <begin position="33"/>
        <end position="148"/>
    </location>
</feature>
<reference evidence="3 4" key="1">
    <citation type="submission" date="2015-07" db="EMBL/GenBank/DDBJ databases">
        <authorList>
            <person name="Noorani M."/>
        </authorList>
    </citation>
    <scope>NUCLEOTIDE SEQUENCE [LARGE SCALE GENOMIC DNA]</scope>
    <source>
        <strain evidence="3 4">CECT 5088</strain>
    </source>
</reference>
<dbReference type="InterPro" id="IPR028250">
    <property type="entry name" value="DsbDN"/>
</dbReference>
<dbReference type="RefSeq" id="WP_055681712.1">
    <property type="nucleotide sequence ID" value="NZ_CXPG01000013.1"/>
</dbReference>